<feature type="transmembrane region" description="Helical" evidence="1">
    <location>
        <begin position="355"/>
        <end position="375"/>
    </location>
</feature>
<protein>
    <submittedName>
        <fullName evidence="3">Glycosyltransferase, catalytic subunit of cellulose synthase and poly-beta-1,6-N-acetylglucosamine synthase</fullName>
    </submittedName>
</protein>
<dbReference type="SUPFAM" id="SSF53448">
    <property type="entry name" value="Nucleotide-diphospho-sugar transferases"/>
    <property type="match status" value="1"/>
</dbReference>
<feature type="transmembrane region" description="Helical" evidence="1">
    <location>
        <begin position="283"/>
        <end position="305"/>
    </location>
</feature>
<dbReference type="RefSeq" id="WP_089882213.1">
    <property type="nucleotide sequence ID" value="NZ_FOYS01000005.1"/>
</dbReference>
<dbReference type="Proteomes" id="UP000243250">
    <property type="component" value="Unassembled WGS sequence"/>
</dbReference>
<evidence type="ECO:0000313" key="4">
    <source>
        <dbReference type="Proteomes" id="UP000243250"/>
    </source>
</evidence>
<dbReference type="Pfam" id="PF13632">
    <property type="entry name" value="Glyco_trans_2_3"/>
    <property type="match status" value="1"/>
</dbReference>
<dbReference type="PANTHER" id="PTHR16779:SF1">
    <property type="entry name" value="BETA-1,4-MANNOSYLTRANSFERASE EGH"/>
    <property type="match status" value="1"/>
</dbReference>
<keyword evidence="3" id="KW-0808">Transferase</keyword>
<keyword evidence="1" id="KW-1133">Transmembrane helix</keyword>
<organism evidence="3 4">
    <name type="scientific">Halogeometricum limi</name>
    <dbReference type="NCBI Taxonomy" id="555875"/>
    <lineage>
        <taxon>Archaea</taxon>
        <taxon>Methanobacteriati</taxon>
        <taxon>Methanobacteriota</taxon>
        <taxon>Stenosarchaea group</taxon>
        <taxon>Halobacteria</taxon>
        <taxon>Halobacteriales</taxon>
        <taxon>Haloferacaceae</taxon>
        <taxon>Halogeometricum</taxon>
    </lineage>
</organism>
<gene>
    <name evidence="3" type="ORF">SAMN04488124_2881</name>
</gene>
<reference evidence="4" key="1">
    <citation type="submission" date="2016-10" db="EMBL/GenBank/DDBJ databases">
        <authorList>
            <person name="Varghese N."/>
            <person name="Submissions S."/>
        </authorList>
    </citation>
    <scope>NUCLEOTIDE SEQUENCE [LARGE SCALE GENOMIC DNA]</scope>
    <source>
        <strain evidence="4">CGMCC 1.8711</strain>
    </source>
</reference>
<dbReference type="STRING" id="555875.SAMN04488124_2881"/>
<dbReference type="InterPro" id="IPR027389">
    <property type="entry name" value="B_mannosylTrfase_Bre-3/Egh"/>
</dbReference>
<evidence type="ECO:0000313" key="3">
    <source>
        <dbReference type="EMBL" id="SFR63306.1"/>
    </source>
</evidence>
<evidence type="ECO:0000256" key="1">
    <source>
        <dbReference type="SAM" id="Phobius"/>
    </source>
</evidence>
<accession>A0A1I6I9C2</accession>
<dbReference type="OrthoDB" id="55818at2157"/>
<feature type="transmembrane region" description="Helical" evidence="1">
    <location>
        <begin position="325"/>
        <end position="348"/>
    </location>
</feature>
<feature type="domain" description="Glycosyltransferase 2-like" evidence="2">
    <location>
        <begin position="140"/>
        <end position="340"/>
    </location>
</feature>
<dbReference type="AlphaFoldDB" id="A0A1I6I9C2"/>
<keyword evidence="1" id="KW-0812">Transmembrane</keyword>
<dbReference type="PANTHER" id="PTHR16779">
    <property type="entry name" value="BETA-1,4-MANNOSYLTRANSFERASE EGH"/>
    <property type="match status" value="1"/>
</dbReference>
<name>A0A1I6I9C2_9EURY</name>
<dbReference type="GO" id="GO:0005737">
    <property type="term" value="C:cytoplasm"/>
    <property type="evidence" value="ECO:0007669"/>
    <property type="project" value="TreeGrafter"/>
</dbReference>
<dbReference type="GO" id="GO:0019187">
    <property type="term" value="F:beta-1,4-mannosyltransferase activity"/>
    <property type="evidence" value="ECO:0007669"/>
    <property type="project" value="InterPro"/>
</dbReference>
<dbReference type="InterPro" id="IPR029044">
    <property type="entry name" value="Nucleotide-diphossugar_trans"/>
</dbReference>
<evidence type="ECO:0000259" key="2">
    <source>
        <dbReference type="Pfam" id="PF13632"/>
    </source>
</evidence>
<sequence>MPYTPHITNVLATAARHFDGDVFVSFVLWQLLLFHTLPVGYWLYMMVTYAGSRGDTTPPSVHGLGAVQARVLTVDAEAVVQRTVDSLPEGLDDVLVVAEKPIDVRGARVVVVPETFECEATNKGRAVEWARRAHPTDKEYVLYLDEDTLVGELDGIPDADVVQFRERPQRTGSLLAYLAEIHRVGFNTEQRGFGRLRYPLYAWGGGVAIRRSLEDRVTWDVETIVEDSVFVWRALDAGATFHVSDVTFHNQAPPSVRSMVGQRRRWLTGTRMQRDLLPYDYQLLYYIRDFGWATSVFAPFLWFLSVLDYAGVVPLPLDMVLLPEVYFPLTMILLTVVYGWSVLGLVLYRERPAVWALLLLTTPLVVLVHSLGAFYGMTVPVTDFQVTEKAADHDDSATDVSAD</sequence>
<keyword evidence="4" id="KW-1185">Reference proteome</keyword>
<dbReference type="InterPro" id="IPR001173">
    <property type="entry name" value="Glyco_trans_2-like"/>
</dbReference>
<dbReference type="EMBL" id="FOYS01000005">
    <property type="protein sequence ID" value="SFR63306.1"/>
    <property type="molecule type" value="Genomic_DNA"/>
</dbReference>
<proteinExistence type="predicted"/>
<feature type="transmembrane region" description="Helical" evidence="1">
    <location>
        <begin position="22"/>
        <end position="44"/>
    </location>
</feature>
<keyword evidence="1" id="KW-0472">Membrane</keyword>